<dbReference type="InterPro" id="IPR008964">
    <property type="entry name" value="Invasin/intimin_cell_adhesion"/>
</dbReference>
<dbReference type="Pfam" id="PF21764">
    <property type="entry name" value="Invasin_D4"/>
    <property type="match status" value="1"/>
</dbReference>
<dbReference type="Pfam" id="PF02369">
    <property type="entry name" value="Big_1"/>
    <property type="match status" value="7"/>
</dbReference>
<dbReference type="Gene3D" id="2.40.160.160">
    <property type="entry name" value="Inverse autotransporter, beta-domain"/>
    <property type="match status" value="1"/>
</dbReference>
<comment type="similarity">
    <text evidence="1">Belongs to the intimin/invasin family.</text>
</comment>
<dbReference type="EMBL" id="CP123498">
    <property type="protein sequence ID" value="WGL95477.1"/>
    <property type="molecule type" value="Genomic_DNA"/>
</dbReference>
<dbReference type="Proteomes" id="UP001177597">
    <property type="component" value="Chromosome"/>
</dbReference>
<dbReference type="SMART" id="SM00634">
    <property type="entry name" value="BID_1"/>
    <property type="match status" value="7"/>
</dbReference>
<evidence type="ECO:0000256" key="1">
    <source>
        <dbReference type="ARBA" id="ARBA00010116"/>
    </source>
</evidence>
<dbReference type="InterPro" id="IPR003344">
    <property type="entry name" value="Big_1_dom"/>
</dbReference>
<dbReference type="InterPro" id="IPR016186">
    <property type="entry name" value="C-type_lectin-like/link_sf"/>
</dbReference>
<dbReference type="Gene3D" id="2.60.40.1080">
    <property type="match status" value="1"/>
</dbReference>
<evidence type="ECO:0000313" key="4">
    <source>
        <dbReference type="EMBL" id="WGL95477.1"/>
    </source>
</evidence>
<gene>
    <name evidence="4" type="ORF">QE207_02280</name>
</gene>
<keyword evidence="2" id="KW-0472">Membrane</keyword>
<dbReference type="SUPFAM" id="SSF49373">
    <property type="entry name" value="Invasin/intimin cell-adhesion fragments"/>
    <property type="match status" value="9"/>
</dbReference>
<organism evidence="4 5">
    <name type="scientific">Arsenophonus nasoniae</name>
    <name type="common">son-killer infecting Nasonia vitripennis</name>
    <dbReference type="NCBI Taxonomy" id="638"/>
    <lineage>
        <taxon>Bacteria</taxon>
        <taxon>Pseudomonadati</taxon>
        <taxon>Pseudomonadota</taxon>
        <taxon>Gammaproteobacteria</taxon>
        <taxon>Enterobacterales</taxon>
        <taxon>Morganellaceae</taxon>
        <taxon>Arsenophonus</taxon>
    </lineage>
</organism>
<dbReference type="RefSeq" id="WP_280629398.1">
    <property type="nucleotide sequence ID" value="NZ_CP123498.1"/>
</dbReference>
<dbReference type="InterPro" id="IPR051715">
    <property type="entry name" value="Intimin-Invasin_domain"/>
</dbReference>
<name>A0AA95K829_9GAMM</name>
<proteinExistence type="inferred from homology"/>
<dbReference type="InterPro" id="IPR038177">
    <property type="entry name" value="IAT_beta_sf"/>
</dbReference>
<dbReference type="InterPro" id="IPR024519">
    <property type="entry name" value="IAT_beta"/>
</dbReference>
<feature type="domain" description="Big-1" evidence="3">
    <location>
        <begin position="871"/>
        <end position="967"/>
    </location>
</feature>
<dbReference type="Gene3D" id="3.10.100.10">
    <property type="entry name" value="Mannose-Binding Protein A, subunit A"/>
    <property type="match status" value="1"/>
</dbReference>
<keyword evidence="2" id="KW-0812">Transmembrane</keyword>
<evidence type="ECO:0000259" key="3">
    <source>
        <dbReference type="PROSITE" id="PS51127"/>
    </source>
</evidence>
<evidence type="ECO:0000256" key="2">
    <source>
        <dbReference type="SAM" id="Phobius"/>
    </source>
</evidence>
<feature type="domain" description="Big-1" evidence="3">
    <location>
        <begin position="763"/>
        <end position="861"/>
    </location>
</feature>
<protein>
    <submittedName>
        <fullName evidence="4">Inverse autotransporter beta domain-containing protein</fullName>
    </submittedName>
</protein>
<dbReference type="Gene3D" id="2.60.40.10">
    <property type="entry name" value="Immunoglobulins"/>
    <property type="match status" value="8"/>
</dbReference>
<sequence length="1594" mass="174423">MQQRNADCDFTKTKRIIAYILLFIQLFLPIFVASSSIAKAAQNSEQNNPMMDTINGLNNLLQHPAENDMPVLDKEPAKSDKNNATITSSMPTSSSDSALSMLEAHFSSQQPATPIQQPKNAEQDAIFNTLPTLGINDSEPNRQTAVSSDQQLAQNISQLAQTLSTDDAIKAYMGYASSIGENLVNQKIHDWLSQFGNARVQINTNKTGDVDLLVPVLDKPNSLLFSQIGIRANEHRNTTNLGVGYRQYQDAWMWGINSFYDYDITGSNSRFGVGGELWADYLKLAVNGYFRLTDWHQSRLHEMRDYDERPANGFDLRAEGFLPNYPHLGAYAKYEKYYGDGISLNNGLSSSDLIDNPSATTFGLSYTPFPLLTFKSQISRGDTKESSIGMELAYRFGVLLAEQLDPDNVDLMRSLAGNRYDFVDRNYNIVMQYRKQELLSISLPESIDGEAAQTMPITVTVNKAKYGLKQVSWSAPELIAQGGNIQVMSPTSINLTLPAYILQKQAKAVQSYRISAVAIDNEGNQSNTAVMLINVTPSQDTIRAMTLTPNNTQVANNSDAYVATALVQNKKHQALPGRAITFTIDGFKSSGVTLFDMAGRQGNSLTVITDSEGKANVNIKSKIVGSGTLTAVMKNGNRNTIPVSFAPDIATAKVESVTLIGNETNKAADGISRFTFEALVTDQFNNPVPNVNVNWSHDKGNTAILSAEQSQTDENGRTMITLTSKVVVDNVRVSANYNNPANKVAANKAVNFIYILATAKVGSVSLEGSETQKIADNNSFFTFTAQLVDGNDNPIKQKGLEVNWSHNKDNQVKLAAKSQTDENGRASVVLYSTTAAIKGVVVSARFASTKRVDADREVAFIADENSIRVKSVTLNDKIGSKLANGYNKFTFTALVLDGNDNPVGQRKVNWAHNKNDEVKLSATTSETDENGRAMITLQSTTTAANNIIVNASYGTSAPVNAQEVEFYADTNTAQVGNVTLVDSVVSKVADGNNRFTFEAQLVDKYGHPINKAGLKVEWSHNKEQQISLSAQSTPTNDRGIATVTLHSSKIAVDDIIVYAKYRVPPQKSADKRVSFIGDVKTARVGKITLNDADNKKIADGKSGFEFSTQLVDHNGNPVKQAELVIKWRQNSGASVNLPATSKTDKDGRATVILQSSQKAVDNVVIYAQYESSGEEKSDAVNFIADINTAKIKEVTLDGTETNKVADGLNSFTFKAQLVDQYDNPIKVAELDISWLLDDDKAEDAHLSAPSSQTDKNGFATIKLISTTKAVDNIVVSAQYGTVPKINANKAVNFIADRTTARVGSVILVDNIIRKVADGNNHFTFKAQLVDKNENPVKVPNLKVNWQQDKNGNDVILPPHSVTNSDGQATIELRSTNTAVNNIIVSARYDTSDKKDANKLVNFIQVSFKQLRINGLSFSTDAGIPTIGFRGAKFDIITNGAPASEFNWQSSASWVSVENGKITFSGDIGDNPKTVTISATHSTGGEPVRYEFTLKKWHLYSQQEMGWNDAQKWCSSRGLTLPTVTQLSAGQFKRGIDSLWSEWGDVRLYNWNYHMYWTSETLGNNVKTVGMVSGFINNSGDGKNNKFFFTCVRDL</sequence>
<reference evidence="4" key="1">
    <citation type="submission" date="2023-04" db="EMBL/GenBank/DDBJ databases">
        <title>Genome dynamics across the evolutionary transition to endosymbiosis.</title>
        <authorList>
            <person name="Siozios S."/>
            <person name="Nadal-Jimenez P."/>
            <person name="Azagi T."/>
            <person name="Sprong H."/>
            <person name="Frost C.L."/>
            <person name="Parratt S.R."/>
            <person name="Taylor G."/>
            <person name="Brettell L."/>
            <person name="Lew K.C."/>
            <person name="Croft L."/>
            <person name="King K.C."/>
            <person name="Brockhurst M.A."/>
            <person name="Hypsa V."/>
            <person name="Novakova E."/>
            <person name="Darby A.C."/>
            <person name="Hurst G.D.D."/>
        </authorList>
    </citation>
    <scope>NUCLEOTIDE SEQUENCE</scope>
    <source>
        <strain evidence="4">AIh</strain>
    </source>
</reference>
<feature type="domain" description="Big-1" evidence="3">
    <location>
        <begin position="544"/>
        <end position="646"/>
    </location>
</feature>
<dbReference type="PANTHER" id="PTHR39576:SF2">
    <property type="entry name" value="ATTACHING AND EFFACING PROTEIN HOMOLOG-RELATED"/>
    <property type="match status" value="1"/>
</dbReference>
<dbReference type="InterPro" id="IPR048658">
    <property type="entry name" value="Invasin_D4"/>
</dbReference>
<evidence type="ECO:0000313" key="5">
    <source>
        <dbReference type="Proteomes" id="UP001177597"/>
    </source>
</evidence>
<feature type="transmembrane region" description="Helical" evidence="2">
    <location>
        <begin position="16"/>
        <end position="38"/>
    </location>
</feature>
<dbReference type="Pfam" id="PF11924">
    <property type="entry name" value="IAT_beta"/>
    <property type="match status" value="1"/>
</dbReference>
<dbReference type="GO" id="GO:0009279">
    <property type="term" value="C:cell outer membrane"/>
    <property type="evidence" value="ECO:0007669"/>
    <property type="project" value="TreeGrafter"/>
</dbReference>
<keyword evidence="2" id="KW-1133">Transmembrane helix</keyword>
<dbReference type="PROSITE" id="PS51127">
    <property type="entry name" value="BIG1"/>
    <property type="match status" value="3"/>
</dbReference>
<dbReference type="PANTHER" id="PTHR39576">
    <property type="entry name" value="ATTACHING AND EFFACING PROTEIN HOMOLOG-RELATED-RELATED"/>
    <property type="match status" value="1"/>
</dbReference>
<dbReference type="InterPro" id="IPR013783">
    <property type="entry name" value="Ig-like_fold"/>
</dbReference>
<accession>A0AA95K829</accession>